<dbReference type="PROSITE" id="PS51592">
    <property type="entry name" value="SAM_MTA70L_2"/>
    <property type="match status" value="1"/>
</dbReference>
<name>A0A813WZN8_9BILA</name>
<evidence type="ECO:0000256" key="5">
    <source>
        <dbReference type="PROSITE-ProRule" id="PRU00489"/>
    </source>
</evidence>
<comment type="similarity">
    <text evidence="5">Belongs to the MT-A70-like family.</text>
</comment>
<protein>
    <recommendedName>
        <fullName evidence="4">N(6)-adenosine-methyltransferase non-catalytic subunit METTL14</fullName>
    </recommendedName>
    <alternativeName>
        <fullName evidence="3">Methyltransferase-like protein 14</fullName>
    </alternativeName>
</protein>
<keyword evidence="2" id="KW-0539">Nucleus</keyword>
<dbReference type="GO" id="GO:0036396">
    <property type="term" value="C:RNA N6-methyladenosine methyltransferase complex"/>
    <property type="evidence" value="ECO:0007669"/>
    <property type="project" value="TreeGrafter"/>
</dbReference>
<feature type="region of interest" description="Disordered" evidence="6">
    <location>
        <begin position="56"/>
        <end position="96"/>
    </location>
</feature>
<evidence type="ECO:0000256" key="1">
    <source>
        <dbReference type="ARBA" id="ARBA00004123"/>
    </source>
</evidence>
<dbReference type="Proteomes" id="UP000682733">
    <property type="component" value="Unassembled WGS sequence"/>
</dbReference>
<dbReference type="PANTHER" id="PTHR13107">
    <property type="entry name" value="N6-ADENOSINE-METHYLTRANSFERASE NON-CATALYTIC SUBUNIT"/>
    <property type="match status" value="1"/>
</dbReference>
<evidence type="ECO:0000313" key="11">
    <source>
        <dbReference type="Proteomes" id="UP000663829"/>
    </source>
</evidence>
<evidence type="ECO:0000313" key="10">
    <source>
        <dbReference type="EMBL" id="CAF3645784.1"/>
    </source>
</evidence>
<dbReference type="EMBL" id="CAJNOK010000043">
    <property type="protein sequence ID" value="CAF0724857.1"/>
    <property type="molecule type" value="Genomic_DNA"/>
</dbReference>
<dbReference type="EMBL" id="CAJOBA010000043">
    <property type="protein sequence ID" value="CAF3497904.1"/>
    <property type="molecule type" value="Genomic_DNA"/>
</dbReference>
<dbReference type="AlphaFoldDB" id="A0A813WZN8"/>
<dbReference type="InterPro" id="IPR007757">
    <property type="entry name" value="MT-A70-like"/>
</dbReference>
<dbReference type="PROSITE" id="PS51143">
    <property type="entry name" value="MT_A70"/>
    <property type="match status" value="1"/>
</dbReference>
<gene>
    <name evidence="8" type="ORF">GPM918_LOCUS6439</name>
    <name evidence="7" type="ORF">OVA965_LOCUS346</name>
    <name evidence="10" type="ORF">SRO942_LOCUS6439</name>
    <name evidence="9" type="ORF">TMI583_LOCUS346</name>
</gene>
<feature type="compositionally biased region" description="Basic and acidic residues" evidence="6">
    <location>
        <begin position="80"/>
        <end position="91"/>
    </location>
</feature>
<accession>A0A813WZN8</accession>
<dbReference type="Pfam" id="PF05063">
    <property type="entry name" value="MT-A70"/>
    <property type="match status" value="1"/>
</dbReference>
<feature type="region of interest" description="Disordered" evidence="6">
    <location>
        <begin position="548"/>
        <end position="568"/>
    </location>
</feature>
<sequence length="616" mass="72374">MTRPSTHSSRRFASHRYSNGGNSRDYHRSVRFKRFRHDDSRYERRPAYHDAYSSYNTHSRHASHRHQLRHSSPHSRNRTHQTDDKHRRSDSESNDLIQYMKRRNNSIRRTMASTFGMSSHHLSKLLINKCDEAEYDAVTKTKQIRYKRKNADDTSPIQTSRVITDEVHFFDQMSRDEEDLDEGPLNDYNQHFVNSGHRPQNYIRDAGLQDRFEEYPKLRELIRLKDEHIAKTGTPPMYMKCDLLNFSLADLDCEFDVILIEPPLQEYKRTHGVHFDRYWSWDEIMKLDVEAAAAQRSFVFLWCGSAEGLDLGRQCLKKWGFRRCEDICWVKTNRSNPRHVVTHEPGAIFQRTKEHCLMGIRGTVRRSVDSDFIHANVDIDLIITEEPEWGDANKPLEIYHIIEHFCLGRRRLHLFSRESTIRRGWLSIGPQLSTSNYDKKLYKLFFETTPGAGGDLKEEGRGHLTGVTERIEQLRPKSPPPKGVKVNLTGVAQNNGAQQQNQIIDSQQQQLQQSQQSQQTQSQQSQQQLQTIMSIRPSMNRQQKLRWNRQDAYPLDDSPRAYDVSPTRPYMYDPQLQLSSEYDYALAGGPNEFDYYAQQDYLVQQQQNERNSNFRT</sequence>
<feature type="compositionally biased region" description="Basic residues" evidence="6">
    <location>
        <begin position="58"/>
        <end position="79"/>
    </location>
</feature>
<comment type="caution">
    <text evidence="8">The sequence shown here is derived from an EMBL/GenBank/DDBJ whole genome shotgun (WGS) entry which is preliminary data.</text>
</comment>
<dbReference type="GO" id="GO:0005634">
    <property type="term" value="C:nucleus"/>
    <property type="evidence" value="ECO:0007669"/>
    <property type="project" value="UniProtKB-SubCell"/>
</dbReference>
<dbReference type="OrthoDB" id="14833at2759"/>
<evidence type="ECO:0000313" key="7">
    <source>
        <dbReference type="EMBL" id="CAF0724857.1"/>
    </source>
</evidence>
<dbReference type="EMBL" id="CAJOBC010000991">
    <property type="protein sequence ID" value="CAF3645784.1"/>
    <property type="molecule type" value="Genomic_DNA"/>
</dbReference>
<evidence type="ECO:0000256" key="3">
    <source>
        <dbReference type="ARBA" id="ARBA00032942"/>
    </source>
</evidence>
<dbReference type="EMBL" id="CAJNOQ010000991">
    <property type="protein sequence ID" value="CAF0858114.1"/>
    <property type="molecule type" value="Genomic_DNA"/>
</dbReference>
<dbReference type="SUPFAM" id="SSF53335">
    <property type="entry name" value="S-adenosyl-L-methionine-dependent methyltransferases"/>
    <property type="match status" value="1"/>
</dbReference>
<dbReference type="Proteomes" id="UP000681722">
    <property type="component" value="Unassembled WGS sequence"/>
</dbReference>
<evidence type="ECO:0000256" key="6">
    <source>
        <dbReference type="SAM" id="MobiDB-lite"/>
    </source>
</evidence>
<proteinExistence type="inferred from homology"/>
<dbReference type="GO" id="GO:0003729">
    <property type="term" value="F:mRNA binding"/>
    <property type="evidence" value="ECO:0007669"/>
    <property type="project" value="TreeGrafter"/>
</dbReference>
<evidence type="ECO:0000313" key="9">
    <source>
        <dbReference type="EMBL" id="CAF3497904.1"/>
    </source>
</evidence>
<organism evidence="8 11">
    <name type="scientific">Didymodactylos carnosus</name>
    <dbReference type="NCBI Taxonomy" id="1234261"/>
    <lineage>
        <taxon>Eukaryota</taxon>
        <taxon>Metazoa</taxon>
        <taxon>Spiralia</taxon>
        <taxon>Gnathifera</taxon>
        <taxon>Rotifera</taxon>
        <taxon>Eurotatoria</taxon>
        <taxon>Bdelloidea</taxon>
        <taxon>Philodinida</taxon>
        <taxon>Philodinidae</taxon>
        <taxon>Didymodactylos</taxon>
    </lineage>
</organism>
<dbReference type="InterPro" id="IPR029063">
    <property type="entry name" value="SAM-dependent_MTases_sf"/>
</dbReference>
<dbReference type="InterPro" id="IPR045123">
    <property type="entry name" value="METTL14-like"/>
</dbReference>
<comment type="subcellular location">
    <subcellularLocation>
        <location evidence="1">Nucleus</location>
    </subcellularLocation>
</comment>
<feature type="region of interest" description="Disordered" evidence="6">
    <location>
        <begin position="506"/>
        <end position="530"/>
    </location>
</feature>
<evidence type="ECO:0000256" key="2">
    <source>
        <dbReference type="ARBA" id="ARBA00023242"/>
    </source>
</evidence>
<dbReference type="Proteomes" id="UP000663829">
    <property type="component" value="Unassembled WGS sequence"/>
</dbReference>
<feature type="region of interest" description="Disordered" evidence="6">
    <location>
        <begin position="1"/>
        <end position="29"/>
    </location>
</feature>
<evidence type="ECO:0000256" key="4">
    <source>
        <dbReference type="ARBA" id="ARBA00049757"/>
    </source>
</evidence>
<dbReference type="PANTHER" id="PTHR13107:SF0">
    <property type="entry name" value="N6-ADENOSINE-METHYLTRANSFERASE NON-CATALYTIC SUBUNIT"/>
    <property type="match status" value="1"/>
</dbReference>
<reference evidence="8" key="1">
    <citation type="submission" date="2021-02" db="EMBL/GenBank/DDBJ databases">
        <authorList>
            <person name="Nowell W R."/>
        </authorList>
    </citation>
    <scope>NUCLEOTIDE SEQUENCE</scope>
</reference>
<evidence type="ECO:0000313" key="8">
    <source>
        <dbReference type="EMBL" id="CAF0858114.1"/>
    </source>
</evidence>
<dbReference type="Proteomes" id="UP000677228">
    <property type="component" value="Unassembled WGS sequence"/>
</dbReference>
<keyword evidence="11" id="KW-1185">Reference proteome</keyword>